<evidence type="ECO:0000313" key="1">
    <source>
        <dbReference type="EMBL" id="RCX30722.1"/>
    </source>
</evidence>
<dbReference type="Proteomes" id="UP000252707">
    <property type="component" value="Unassembled WGS sequence"/>
</dbReference>
<dbReference type="RefSeq" id="WP_147275228.1">
    <property type="nucleotide sequence ID" value="NZ_QPJY01000004.1"/>
</dbReference>
<protein>
    <recommendedName>
        <fullName evidence="3">DUF2384 domain-containing protein</fullName>
    </recommendedName>
</protein>
<organism evidence="1 2">
    <name type="scientific">Thioalbus denitrificans</name>
    <dbReference type="NCBI Taxonomy" id="547122"/>
    <lineage>
        <taxon>Bacteria</taxon>
        <taxon>Pseudomonadati</taxon>
        <taxon>Pseudomonadota</taxon>
        <taxon>Gammaproteobacteria</taxon>
        <taxon>Chromatiales</taxon>
        <taxon>Ectothiorhodospiraceae</taxon>
        <taxon>Thioalbus</taxon>
    </lineage>
</organism>
<keyword evidence="2" id="KW-1185">Reference proteome</keyword>
<comment type="caution">
    <text evidence="1">The sequence shown here is derived from an EMBL/GenBank/DDBJ whole genome shotgun (WGS) entry which is preliminary data.</text>
</comment>
<reference evidence="1 2" key="1">
    <citation type="submission" date="2018-07" db="EMBL/GenBank/DDBJ databases">
        <title>Genomic Encyclopedia of Type Strains, Phase IV (KMG-IV): sequencing the most valuable type-strain genomes for metagenomic binning, comparative biology and taxonomic classification.</title>
        <authorList>
            <person name="Goeker M."/>
        </authorList>
    </citation>
    <scope>NUCLEOTIDE SEQUENCE [LARGE SCALE GENOMIC DNA]</scope>
    <source>
        <strain evidence="1 2">DSM 26407</strain>
    </source>
</reference>
<evidence type="ECO:0008006" key="3">
    <source>
        <dbReference type="Google" id="ProtNLM"/>
    </source>
</evidence>
<sequence>MSTQHTEQERLRLAQRTIDALEDWRIAPELQIELMGLPENTRPRALKRYRDGMQALPDDPDVLERARHIIGINESLVRIHPMNHRAGFLWLNNRSKYFPEEPPLEVMCKEGLTGLHRVWANLDCTIDWD</sequence>
<dbReference type="AlphaFoldDB" id="A0A369C9K8"/>
<gene>
    <name evidence="1" type="ORF">DFQ59_104158</name>
</gene>
<proteinExistence type="predicted"/>
<dbReference type="EMBL" id="QPJY01000004">
    <property type="protein sequence ID" value="RCX30722.1"/>
    <property type="molecule type" value="Genomic_DNA"/>
</dbReference>
<evidence type="ECO:0000313" key="2">
    <source>
        <dbReference type="Proteomes" id="UP000252707"/>
    </source>
</evidence>
<name>A0A369C9K8_9GAMM</name>
<accession>A0A369C9K8</accession>
<dbReference type="OrthoDB" id="9789845at2"/>